<evidence type="ECO:0000313" key="1">
    <source>
        <dbReference type="EMBL" id="CAB5230234.1"/>
    </source>
</evidence>
<proteinExistence type="predicted"/>
<dbReference type="EMBL" id="LR798411">
    <property type="protein sequence ID" value="CAB5230234.1"/>
    <property type="molecule type" value="Genomic_DNA"/>
</dbReference>
<sequence length="80" mass="9590">MKDPNDCTYPHTRLCLHNCTYGCAKRSPQRSGWRKVQIDDAEEEAWREMTLKQGSLPDYQEWLKRDYRVLNLLTEKKENT</sequence>
<name>A0A6J7XQL4_9CAUD</name>
<reference evidence="1" key="1">
    <citation type="submission" date="2020-05" db="EMBL/GenBank/DDBJ databases">
        <authorList>
            <person name="Chiriac C."/>
            <person name="Salcher M."/>
            <person name="Ghai R."/>
            <person name="Kavagutti S V."/>
        </authorList>
    </citation>
    <scope>NUCLEOTIDE SEQUENCE</scope>
</reference>
<organism evidence="1">
    <name type="scientific">uncultured Caudovirales phage</name>
    <dbReference type="NCBI Taxonomy" id="2100421"/>
    <lineage>
        <taxon>Viruses</taxon>
        <taxon>Duplodnaviria</taxon>
        <taxon>Heunggongvirae</taxon>
        <taxon>Uroviricota</taxon>
        <taxon>Caudoviricetes</taxon>
        <taxon>Peduoviridae</taxon>
        <taxon>Maltschvirus</taxon>
        <taxon>Maltschvirus maltsch</taxon>
    </lineage>
</organism>
<gene>
    <name evidence="1" type="ORF">UFOVP1562_50</name>
</gene>
<accession>A0A6J7XQL4</accession>
<protein>
    <submittedName>
        <fullName evidence="1">Uncharacterized protein</fullName>
    </submittedName>
</protein>